<sequence length="223" mass="25105">MRRAQTLKHYARPSISSVEATDDLGVLKETSEPETIEDVLRQQLQEKTKENDKLRSQVQALQLQLQQRPPLEDVQELNKERTNLEILLDGTQRENAKTMAERDQAKARAKDLEAHLQKLAGPNWQEILGIPAAPALNNALPGMASTFFRPRSDSTPPIHMGMAAPAPSSAEAQARIEQVRLLIMGMEQRLQTREDKLVKGIEKAEAESARFEELRKQVLSTQL</sequence>
<accession>A0A4V3XHY9</accession>
<keyword evidence="1" id="KW-0175">Coiled coil</keyword>
<evidence type="ECO:0000313" key="3">
    <source>
        <dbReference type="Proteomes" id="UP000308730"/>
    </source>
</evidence>
<dbReference type="AlphaFoldDB" id="A0A4V3XHY9"/>
<protein>
    <submittedName>
        <fullName evidence="2">Uncharacterized protein</fullName>
    </submittedName>
</protein>
<comment type="caution">
    <text evidence="2">The sequence shown here is derived from an EMBL/GenBank/DDBJ whole genome shotgun (WGS) entry which is preliminary data.</text>
</comment>
<feature type="coiled-coil region" evidence="1">
    <location>
        <begin position="37"/>
        <end position="115"/>
    </location>
</feature>
<dbReference type="Proteomes" id="UP000308730">
    <property type="component" value="Unassembled WGS sequence"/>
</dbReference>
<name>A0A4V3XHY9_9APHY</name>
<dbReference type="EMBL" id="SGPM01000268">
    <property type="protein sequence ID" value="THH27243.1"/>
    <property type="molecule type" value="Genomic_DNA"/>
</dbReference>
<evidence type="ECO:0000313" key="2">
    <source>
        <dbReference type="EMBL" id="THH27243.1"/>
    </source>
</evidence>
<organism evidence="2 3">
    <name type="scientific">Antrodiella citrinella</name>
    <dbReference type="NCBI Taxonomy" id="2447956"/>
    <lineage>
        <taxon>Eukaryota</taxon>
        <taxon>Fungi</taxon>
        <taxon>Dikarya</taxon>
        <taxon>Basidiomycota</taxon>
        <taxon>Agaricomycotina</taxon>
        <taxon>Agaricomycetes</taxon>
        <taxon>Polyporales</taxon>
        <taxon>Steccherinaceae</taxon>
        <taxon>Antrodiella</taxon>
    </lineage>
</organism>
<gene>
    <name evidence="2" type="ORF">EUX98_g6947</name>
</gene>
<proteinExistence type="predicted"/>
<reference evidence="2 3" key="1">
    <citation type="submission" date="2019-02" db="EMBL/GenBank/DDBJ databases">
        <title>Genome sequencing of the rare red list fungi Antrodiella citrinella (Flaviporus citrinellus).</title>
        <authorList>
            <person name="Buettner E."/>
            <person name="Kellner H."/>
        </authorList>
    </citation>
    <scope>NUCLEOTIDE SEQUENCE [LARGE SCALE GENOMIC DNA]</scope>
    <source>
        <strain evidence="2 3">DSM 108506</strain>
    </source>
</reference>
<keyword evidence="3" id="KW-1185">Reference proteome</keyword>
<dbReference type="OrthoDB" id="3363533at2759"/>
<evidence type="ECO:0000256" key="1">
    <source>
        <dbReference type="SAM" id="Coils"/>
    </source>
</evidence>